<protein>
    <recommendedName>
        <fullName evidence="4">Helix-turn-helix domain-containing protein</fullName>
    </recommendedName>
</protein>
<dbReference type="AlphaFoldDB" id="A0A2X1D5U3"/>
<feature type="region of interest" description="Disordered" evidence="1">
    <location>
        <begin position="98"/>
        <end position="163"/>
    </location>
</feature>
<name>A0A2X1D5U3_BREVE</name>
<dbReference type="RefSeq" id="WP_112863716.1">
    <property type="nucleotide sequence ID" value="NZ_UAQP01000014.1"/>
</dbReference>
<evidence type="ECO:0008006" key="4">
    <source>
        <dbReference type="Google" id="ProtNLM"/>
    </source>
</evidence>
<accession>A0A2X1D5U3</accession>
<sequence>MSDVAVTWAKAQECVDAAGKKDRNAKQTLVHLASYVDALGVGWASVPVLAMEMDVSERSVQRGLRALEAMSLIKATGEKKNMEGRLYPYYQLPLETGHASTARRRKAERAAARGDRVSPQGGENPGSPGDKVSPQDVASVTPRGDTGVTQIGKGITQGFKPSASVRASEAAGKAWATKAPERVAPPRVEASWLNAVERSRETDDRMLSAVRACVARDPDFGRGKAMNLDRWLDEDRFMAWLPDDGALAQAPIVLGWAGPANVKAAVMDAMGEAGVASYLNHAGWDEGLCAVVAATKIGAQRLTDGAGSALKALGVRVMTKGAAHG</sequence>
<reference evidence="2 3" key="1">
    <citation type="submission" date="2018-06" db="EMBL/GenBank/DDBJ databases">
        <authorList>
            <consortium name="Pathogen Informatics"/>
            <person name="Doyle S."/>
        </authorList>
    </citation>
    <scope>NUCLEOTIDE SEQUENCE [LARGE SCALE GENOMIC DNA]</scope>
    <source>
        <strain evidence="2 3">NCTC11166</strain>
    </source>
</reference>
<dbReference type="EMBL" id="UAQP01000014">
    <property type="protein sequence ID" value="SPU55885.1"/>
    <property type="molecule type" value="Genomic_DNA"/>
</dbReference>
<proteinExistence type="predicted"/>
<gene>
    <name evidence="2" type="ORF">NCTC11166_03288</name>
</gene>
<dbReference type="Gene3D" id="1.10.10.10">
    <property type="entry name" value="Winged helix-like DNA-binding domain superfamily/Winged helix DNA-binding domain"/>
    <property type="match status" value="1"/>
</dbReference>
<evidence type="ECO:0000256" key="1">
    <source>
        <dbReference type="SAM" id="MobiDB-lite"/>
    </source>
</evidence>
<evidence type="ECO:0000313" key="2">
    <source>
        <dbReference type="EMBL" id="SPU55885.1"/>
    </source>
</evidence>
<dbReference type="Proteomes" id="UP000251186">
    <property type="component" value="Unassembled WGS sequence"/>
</dbReference>
<dbReference type="InterPro" id="IPR036388">
    <property type="entry name" value="WH-like_DNA-bd_sf"/>
</dbReference>
<organism evidence="2 3">
    <name type="scientific">Brevundimonas vesicularis</name>
    <name type="common">Pseudomonas vesicularis</name>
    <dbReference type="NCBI Taxonomy" id="41276"/>
    <lineage>
        <taxon>Bacteria</taxon>
        <taxon>Pseudomonadati</taxon>
        <taxon>Pseudomonadota</taxon>
        <taxon>Alphaproteobacteria</taxon>
        <taxon>Caulobacterales</taxon>
        <taxon>Caulobacteraceae</taxon>
        <taxon>Brevundimonas</taxon>
    </lineage>
</organism>
<evidence type="ECO:0000313" key="3">
    <source>
        <dbReference type="Proteomes" id="UP000251186"/>
    </source>
</evidence>